<keyword evidence="2" id="KW-1185">Reference proteome</keyword>
<accession>A0ACB7FX71</accession>
<protein>
    <submittedName>
        <fullName evidence="1">Uncharacterized protein</fullName>
    </submittedName>
</protein>
<name>A0ACB7FX71_MANES</name>
<sequence length="894" mass="98920">MEDVKVAEVMPPPDSSASSQDNQHSHEEGLINPVTNGKVESDNKLSVVEHSISEPIPDDFDTLILVQDQPLAAENSGIEPLPTDIMVATSTADIIETDYPGMVKEGSKTAMQDISNGDKIETIEVSSKGQHYQQKTEAVPGSADGLLLQEKTEPLQNSSDIQQTQETSFTDSPHIHIDNTPIASSPVESSQSNELDLPHIKVRAETNEPTSASPYAMLASQILRTPLSINSPGDVKQGDISIGLIDTAAPFESVKAAVSKFGGIVDWKAHKIQTVERRKLVEQELDKVQEEMPRYRKQSEDAELAKTQVLKELDNTKRIIEELKLSLERAQMEEHQAKQDSELAKLRVEELEQGIADEASVAAKAQLEVAKARHAAAVSELKSVNDELETLKKEYASLVAEKYEAVKKAEETISASKEIEKTVEELTIELIATKESLESAHTAHLEAEEQRIGAAMAREQDSLFWEKELKQAEEELQKLNQHILSAKDLKSELETASALLLDLKVDLAAFMESKLKEETDQGNMIAEQEELEKRTHADIELAKKELEEVKLNIDRATDEVSCLKMAAASLQSELEKEKTSLATLRQREGMASVAVASLEAELDSTTSEIDLVQIKEKEAKEKMVEFPKQLQQAAKAADEAKQLAQIAREELRKAKEEAEQAKAGASTMERRLHAAQKEIEASKASEKLALAAIRALQESESAQSTKDIDSSDITLSLEEYYELSKRAHEAEEQANTRVAAAISQIEVAKESELKTAEKLEEVNKEMAARKEALKSAMMKAEKAKEGKLAVEQELRKWRAEHEQKRRTGEPGQRVAAAVKTPSASFEDGKGSNNFVKVTNASVEYESSHKAQLYGSDTETESSPEAKAQKKKKKTYFPRFLMFLTRKKTHTSKTG</sequence>
<dbReference type="EMBL" id="CM004404">
    <property type="protein sequence ID" value="KAG8632607.1"/>
    <property type="molecule type" value="Genomic_DNA"/>
</dbReference>
<organism evidence="1 2">
    <name type="scientific">Manihot esculenta</name>
    <name type="common">Cassava</name>
    <name type="synonym">Jatropha manihot</name>
    <dbReference type="NCBI Taxonomy" id="3983"/>
    <lineage>
        <taxon>Eukaryota</taxon>
        <taxon>Viridiplantae</taxon>
        <taxon>Streptophyta</taxon>
        <taxon>Embryophyta</taxon>
        <taxon>Tracheophyta</taxon>
        <taxon>Spermatophyta</taxon>
        <taxon>Magnoliopsida</taxon>
        <taxon>eudicotyledons</taxon>
        <taxon>Gunneridae</taxon>
        <taxon>Pentapetalae</taxon>
        <taxon>rosids</taxon>
        <taxon>fabids</taxon>
        <taxon>Malpighiales</taxon>
        <taxon>Euphorbiaceae</taxon>
        <taxon>Crotonoideae</taxon>
        <taxon>Manihoteae</taxon>
        <taxon>Manihot</taxon>
    </lineage>
</organism>
<evidence type="ECO:0000313" key="1">
    <source>
        <dbReference type="EMBL" id="KAG8632607.1"/>
    </source>
</evidence>
<gene>
    <name evidence="1" type="ORF">MANES_18G036800v8</name>
</gene>
<proteinExistence type="predicted"/>
<comment type="caution">
    <text evidence="1">The sequence shown here is derived from an EMBL/GenBank/DDBJ whole genome shotgun (WGS) entry which is preliminary data.</text>
</comment>
<evidence type="ECO:0000313" key="2">
    <source>
        <dbReference type="Proteomes" id="UP000091857"/>
    </source>
</evidence>
<reference evidence="2" key="1">
    <citation type="journal article" date="2016" name="Nat. Biotechnol.">
        <title>Sequencing wild and cultivated cassava and related species reveals extensive interspecific hybridization and genetic diversity.</title>
        <authorList>
            <person name="Bredeson J.V."/>
            <person name="Lyons J.B."/>
            <person name="Prochnik S.E."/>
            <person name="Wu G.A."/>
            <person name="Ha C.M."/>
            <person name="Edsinger-Gonzales E."/>
            <person name="Grimwood J."/>
            <person name="Schmutz J."/>
            <person name="Rabbi I.Y."/>
            <person name="Egesi C."/>
            <person name="Nauluvula P."/>
            <person name="Lebot V."/>
            <person name="Ndunguru J."/>
            <person name="Mkamilo G."/>
            <person name="Bart R.S."/>
            <person name="Setter T.L."/>
            <person name="Gleadow R.M."/>
            <person name="Kulakow P."/>
            <person name="Ferguson M.E."/>
            <person name="Rounsley S."/>
            <person name="Rokhsar D.S."/>
        </authorList>
    </citation>
    <scope>NUCLEOTIDE SEQUENCE [LARGE SCALE GENOMIC DNA]</scope>
    <source>
        <strain evidence="2">cv. AM560-2</strain>
    </source>
</reference>
<dbReference type="Proteomes" id="UP000091857">
    <property type="component" value="Chromosome 18"/>
</dbReference>